<feature type="signal peptide" evidence="1">
    <location>
        <begin position="1"/>
        <end position="20"/>
    </location>
</feature>
<keyword evidence="1" id="KW-0732">Signal</keyword>
<evidence type="ECO:0000313" key="2">
    <source>
        <dbReference type="EMBL" id="RHY32499.1"/>
    </source>
</evidence>
<gene>
    <name evidence="2" type="ORF">DYB32_002518</name>
</gene>
<protein>
    <submittedName>
        <fullName evidence="2">Uncharacterized protein</fullName>
    </submittedName>
</protein>
<dbReference type="VEuPathDB" id="FungiDB:H310_10880"/>
<comment type="caution">
    <text evidence="2">The sequence shown here is derived from an EMBL/GenBank/DDBJ whole genome shotgun (WGS) entry which is preliminary data.</text>
</comment>
<evidence type="ECO:0000313" key="3">
    <source>
        <dbReference type="Proteomes" id="UP000285060"/>
    </source>
</evidence>
<evidence type="ECO:0000256" key="1">
    <source>
        <dbReference type="SAM" id="SignalP"/>
    </source>
</evidence>
<proteinExistence type="predicted"/>
<sequence length="593" mass="65316">MATTVAPLAAAATAIAIVEATEVGPSIDHDAIPIAALVDDRPTYRVDWWIKASKSTFFSKAASWKWCQVVILGQTLTVFHKDGIVGSFATPTSVLAPNGHQLYVLSGRNGVQLELHCPSNTAIQKLVAVFGASQASAHWTLPSSSSVLDELVDVAKLIVEGANATPKKRAVVPTKSAATIAQVQAFMNRLQAVYTDVSDVAASKEELYRAVLKLEAEYKANPSTPSPLVALVLDVYPDLSIESMAFQLPITECPVCTTHLHSTQTLDIHVGGKMLHCRYCHTVMSYETFQLADLVKNHLPKTIEFEVGMFGKSKHVLPMPGIPGDGKIKTYMETLWSTLTSFSTKGGDKCPRNVYSDIMAHIKQVLCRTDLVQHMYRQLLFVSHIVGHIEYWTVPIVIEASIRRFEQFHYLAHHVVQVATGVASIDIVLVAQTLQVHNQGSAALPRQLVLPRDHGSRMLKVRLAETAVLFHEAYGEPYSPSVMLDQALWLSTKVFVQSEMTRWERAHIQVASHDSQFRGVQQVYPAGRLRHAADLADRPDAHEVAVAVIGAFEHDVRVGNGSKLRLALPEDPSILYDIPGVQRHMTQFTALLR</sequence>
<feature type="chain" id="PRO_5018682487" evidence="1">
    <location>
        <begin position="21"/>
        <end position="593"/>
    </location>
</feature>
<reference evidence="2 3" key="1">
    <citation type="submission" date="2018-08" db="EMBL/GenBank/DDBJ databases">
        <title>Aphanomyces genome sequencing and annotation.</title>
        <authorList>
            <person name="Minardi D."/>
            <person name="Oidtmann B."/>
            <person name="Van Der Giezen M."/>
            <person name="Studholme D.J."/>
        </authorList>
    </citation>
    <scope>NUCLEOTIDE SEQUENCE [LARGE SCALE GENOMIC DNA]</scope>
    <source>
        <strain evidence="2 3">NJM0002</strain>
    </source>
</reference>
<dbReference type="EMBL" id="QUSY01000133">
    <property type="protein sequence ID" value="RHY32499.1"/>
    <property type="molecule type" value="Genomic_DNA"/>
</dbReference>
<accession>A0A3R6VEI9</accession>
<dbReference type="AlphaFoldDB" id="A0A3R6VEI9"/>
<dbReference type="Proteomes" id="UP000285060">
    <property type="component" value="Unassembled WGS sequence"/>
</dbReference>
<organism evidence="2 3">
    <name type="scientific">Aphanomyces invadans</name>
    <dbReference type="NCBI Taxonomy" id="157072"/>
    <lineage>
        <taxon>Eukaryota</taxon>
        <taxon>Sar</taxon>
        <taxon>Stramenopiles</taxon>
        <taxon>Oomycota</taxon>
        <taxon>Saprolegniomycetes</taxon>
        <taxon>Saprolegniales</taxon>
        <taxon>Verrucalvaceae</taxon>
        <taxon>Aphanomyces</taxon>
    </lineage>
</organism>
<keyword evidence="3" id="KW-1185">Reference proteome</keyword>
<name>A0A3R6VEI9_9STRA</name>